<reference evidence="1 2" key="1">
    <citation type="journal article" date="2011" name="J. Gen. Appl. Microbiol.">
        <title>Draft genome sequencing of the enigmatic yeast Saitoella complicata.</title>
        <authorList>
            <person name="Nishida H."/>
            <person name="Hamamoto M."/>
            <person name="Sugiyama J."/>
        </authorList>
    </citation>
    <scope>NUCLEOTIDE SEQUENCE [LARGE SCALE GENOMIC DNA]</scope>
    <source>
        <strain evidence="1 2">NRRL Y-17804</strain>
    </source>
</reference>
<name>A0A0E9NQA4_SAICN</name>
<reference evidence="1 2" key="2">
    <citation type="journal article" date="2014" name="J. Gen. Appl. Microbiol.">
        <title>The early diverging ascomycetous budding yeast Saitoella complicata has three histone deacetylases belonging to the Clr6, Hos2, and Rpd3 lineages.</title>
        <authorList>
            <person name="Nishida H."/>
            <person name="Matsumoto T."/>
            <person name="Kondo S."/>
            <person name="Hamamoto M."/>
            <person name="Yoshikawa H."/>
        </authorList>
    </citation>
    <scope>NUCLEOTIDE SEQUENCE [LARGE SCALE GENOMIC DNA]</scope>
    <source>
        <strain evidence="1 2">NRRL Y-17804</strain>
    </source>
</reference>
<dbReference type="EMBL" id="BACD03000058">
    <property type="protein sequence ID" value="GAO52024.1"/>
    <property type="molecule type" value="Genomic_DNA"/>
</dbReference>
<dbReference type="Proteomes" id="UP000033140">
    <property type="component" value="Unassembled WGS sequence"/>
</dbReference>
<gene>
    <name evidence="1" type="ORF">G7K_6112-t1</name>
</gene>
<reference evidence="1 2" key="3">
    <citation type="journal article" date="2015" name="Genome Announc.">
        <title>Draft Genome Sequence of the Archiascomycetous Yeast Saitoella complicata.</title>
        <authorList>
            <person name="Yamauchi K."/>
            <person name="Kondo S."/>
            <person name="Hamamoto M."/>
            <person name="Takahashi Y."/>
            <person name="Ogura Y."/>
            <person name="Hayashi T."/>
            <person name="Nishida H."/>
        </authorList>
    </citation>
    <scope>NUCLEOTIDE SEQUENCE [LARGE SCALE GENOMIC DNA]</scope>
    <source>
        <strain evidence="1 2">NRRL Y-17804</strain>
    </source>
</reference>
<comment type="caution">
    <text evidence="1">The sequence shown here is derived from an EMBL/GenBank/DDBJ whole genome shotgun (WGS) entry which is preliminary data.</text>
</comment>
<dbReference type="AlphaFoldDB" id="A0A0E9NQA4"/>
<evidence type="ECO:0000313" key="1">
    <source>
        <dbReference type="EMBL" id="GAO52024.1"/>
    </source>
</evidence>
<keyword evidence="2" id="KW-1185">Reference proteome</keyword>
<proteinExistence type="predicted"/>
<evidence type="ECO:0000313" key="2">
    <source>
        <dbReference type="Proteomes" id="UP000033140"/>
    </source>
</evidence>
<accession>A0A0E9NQA4</accession>
<sequence>MLNSICVKRMSRNNNNIVSSPSHPSRSRKLPVHEWLPAAGCGTVKLRPCVSFAPLYPRPPSLKPSLLWIGITPTEGNLGVSALSPRSMKSNPECMKLFEVPCLPNFGLAVTVGFHRSSPAFSFLSDELFERTLERRFLRQRKIPQPMRIMATTTATMVPAMMGVLLVVLEEVDSVVKLFCSEELSAPEEMAVDEGRCVDVDVTVTTRSSVGALEEVVVAEVEAAVVVDIVTVGKSSDDEVDVNATVSTALSTASAVAVKLVLVGTVMTEDRVASTVGVVSNEVVKTACTRVVVAEEDLAVVVLFDTGIA</sequence>
<protein>
    <submittedName>
        <fullName evidence="1">Uncharacterized protein</fullName>
    </submittedName>
</protein>
<organism evidence="1 2">
    <name type="scientific">Saitoella complicata (strain BCRC 22490 / CBS 7301 / JCM 7358 / NBRC 10748 / NRRL Y-17804)</name>
    <dbReference type="NCBI Taxonomy" id="698492"/>
    <lineage>
        <taxon>Eukaryota</taxon>
        <taxon>Fungi</taxon>
        <taxon>Dikarya</taxon>
        <taxon>Ascomycota</taxon>
        <taxon>Taphrinomycotina</taxon>
        <taxon>Taphrinomycotina incertae sedis</taxon>
        <taxon>Saitoella</taxon>
    </lineage>
</organism>